<dbReference type="Proteomes" id="UP000307440">
    <property type="component" value="Unassembled WGS sequence"/>
</dbReference>
<feature type="region of interest" description="Disordered" evidence="12">
    <location>
        <begin position="1"/>
        <end position="89"/>
    </location>
</feature>
<evidence type="ECO:0000259" key="13">
    <source>
        <dbReference type="SMART" id="SM00382"/>
    </source>
</evidence>
<dbReference type="SUPFAM" id="SSF54585">
    <property type="entry name" value="Cdc48 domain 2-like"/>
    <property type="match status" value="1"/>
</dbReference>
<dbReference type="Pfam" id="PF17862">
    <property type="entry name" value="AAA_lid_3"/>
    <property type="match status" value="1"/>
</dbReference>
<dbReference type="Gene3D" id="2.40.40.20">
    <property type="match status" value="1"/>
</dbReference>
<dbReference type="EMBL" id="ML210180">
    <property type="protein sequence ID" value="TFK25941.1"/>
    <property type="molecule type" value="Genomic_DNA"/>
</dbReference>
<comment type="subcellular location">
    <subcellularLocation>
        <location evidence="1 11">Cytoplasm</location>
    </subcellularLocation>
</comment>
<dbReference type="Pfam" id="PF00004">
    <property type="entry name" value="AAA"/>
    <property type="match status" value="2"/>
</dbReference>
<accession>A0A5C3KZ71</accession>
<dbReference type="PANTHER" id="PTHR23078:SF3">
    <property type="entry name" value="VESICLE-FUSING ATPASE"/>
    <property type="match status" value="1"/>
</dbReference>
<dbReference type="InterPro" id="IPR003593">
    <property type="entry name" value="AAA+_ATPase"/>
</dbReference>
<keyword evidence="5" id="KW-0677">Repeat</keyword>
<dbReference type="STRING" id="230819.A0A5C3KZ71"/>
<dbReference type="Gene3D" id="1.10.8.60">
    <property type="match status" value="2"/>
</dbReference>
<dbReference type="InterPro" id="IPR039812">
    <property type="entry name" value="Vesicle-fus_ATPase"/>
</dbReference>
<organism evidence="15 16">
    <name type="scientific">Coprinopsis marcescibilis</name>
    <name type="common">Agaric fungus</name>
    <name type="synonym">Psathyrella marcescibilis</name>
    <dbReference type="NCBI Taxonomy" id="230819"/>
    <lineage>
        <taxon>Eukaryota</taxon>
        <taxon>Fungi</taxon>
        <taxon>Dikarya</taxon>
        <taxon>Basidiomycota</taxon>
        <taxon>Agaricomycotina</taxon>
        <taxon>Agaricomycetes</taxon>
        <taxon>Agaricomycetidae</taxon>
        <taxon>Agaricales</taxon>
        <taxon>Agaricineae</taxon>
        <taxon>Psathyrellaceae</taxon>
        <taxon>Coprinopsis</taxon>
    </lineage>
</organism>
<evidence type="ECO:0000256" key="6">
    <source>
        <dbReference type="ARBA" id="ARBA00022741"/>
    </source>
</evidence>
<dbReference type="OrthoDB" id="9982946at2759"/>
<dbReference type="SMART" id="SM01073">
    <property type="entry name" value="CDC48_N"/>
    <property type="match status" value="1"/>
</dbReference>
<dbReference type="GO" id="GO:0016887">
    <property type="term" value="F:ATP hydrolysis activity"/>
    <property type="evidence" value="ECO:0007669"/>
    <property type="project" value="InterPro"/>
</dbReference>
<keyword evidence="16" id="KW-1185">Reference proteome</keyword>
<proteinExistence type="inferred from homology"/>
<keyword evidence="11" id="KW-0378">Hydrolase</keyword>
<feature type="domain" description="AAA+ ATPase" evidence="13">
    <location>
        <begin position="618"/>
        <end position="754"/>
    </location>
</feature>
<evidence type="ECO:0000256" key="10">
    <source>
        <dbReference type="ARBA" id="ARBA00068637"/>
    </source>
</evidence>
<keyword evidence="7 11" id="KW-0067">ATP-binding</keyword>
<comment type="function">
    <text evidence="9 11">Required for vesicle-mediated transport. Catalyzes the fusion of transport vesicles within the Golgi cisternae. Is also required for transport from the endoplasmic reticulum to the Golgi stack. Seems to function as a fusion protein required for the delivery of cargo proteins to all compartments of the Golgi stack independent of vesicle origin.</text>
</comment>
<keyword evidence="4 11" id="KW-0963">Cytoplasm</keyword>
<dbReference type="GO" id="GO:0006891">
    <property type="term" value="P:intra-Golgi vesicle-mediated transport"/>
    <property type="evidence" value="ECO:0007669"/>
    <property type="project" value="TreeGrafter"/>
</dbReference>
<evidence type="ECO:0000259" key="14">
    <source>
        <dbReference type="SMART" id="SM01073"/>
    </source>
</evidence>
<dbReference type="CDD" id="cd19504">
    <property type="entry name" value="RecA-like_NSF-SEC18_r1-like"/>
    <property type="match status" value="1"/>
</dbReference>
<evidence type="ECO:0000256" key="1">
    <source>
        <dbReference type="ARBA" id="ARBA00004496"/>
    </source>
</evidence>
<dbReference type="AlphaFoldDB" id="A0A5C3KZ71"/>
<evidence type="ECO:0000256" key="4">
    <source>
        <dbReference type="ARBA" id="ARBA00022490"/>
    </source>
</evidence>
<evidence type="ECO:0000256" key="5">
    <source>
        <dbReference type="ARBA" id="ARBA00022737"/>
    </source>
</evidence>
<keyword evidence="6 11" id="KW-0547">Nucleotide-binding</keyword>
<protein>
    <recommendedName>
        <fullName evidence="10 11">Vesicular-fusion protein SEC18</fullName>
    </recommendedName>
</protein>
<dbReference type="InterPro" id="IPR009010">
    <property type="entry name" value="Asp_de-COase-like_dom_sf"/>
</dbReference>
<evidence type="ECO:0000256" key="3">
    <source>
        <dbReference type="ARBA" id="ARBA00022448"/>
    </source>
</evidence>
<reference evidence="15 16" key="1">
    <citation type="journal article" date="2019" name="Nat. Ecol. Evol.">
        <title>Megaphylogeny resolves global patterns of mushroom evolution.</title>
        <authorList>
            <person name="Varga T."/>
            <person name="Krizsan K."/>
            <person name="Foldi C."/>
            <person name="Dima B."/>
            <person name="Sanchez-Garcia M."/>
            <person name="Sanchez-Ramirez S."/>
            <person name="Szollosi G.J."/>
            <person name="Szarkandi J.G."/>
            <person name="Papp V."/>
            <person name="Albert L."/>
            <person name="Andreopoulos W."/>
            <person name="Angelini C."/>
            <person name="Antonin V."/>
            <person name="Barry K.W."/>
            <person name="Bougher N.L."/>
            <person name="Buchanan P."/>
            <person name="Buyck B."/>
            <person name="Bense V."/>
            <person name="Catcheside P."/>
            <person name="Chovatia M."/>
            <person name="Cooper J."/>
            <person name="Damon W."/>
            <person name="Desjardin D."/>
            <person name="Finy P."/>
            <person name="Geml J."/>
            <person name="Haridas S."/>
            <person name="Hughes K."/>
            <person name="Justo A."/>
            <person name="Karasinski D."/>
            <person name="Kautmanova I."/>
            <person name="Kiss B."/>
            <person name="Kocsube S."/>
            <person name="Kotiranta H."/>
            <person name="LaButti K.M."/>
            <person name="Lechner B.E."/>
            <person name="Liimatainen K."/>
            <person name="Lipzen A."/>
            <person name="Lukacs Z."/>
            <person name="Mihaltcheva S."/>
            <person name="Morgado L.N."/>
            <person name="Niskanen T."/>
            <person name="Noordeloos M.E."/>
            <person name="Ohm R.A."/>
            <person name="Ortiz-Santana B."/>
            <person name="Ovrebo C."/>
            <person name="Racz N."/>
            <person name="Riley R."/>
            <person name="Savchenko A."/>
            <person name="Shiryaev A."/>
            <person name="Soop K."/>
            <person name="Spirin V."/>
            <person name="Szebenyi C."/>
            <person name="Tomsovsky M."/>
            <person name="Tulloss R.E."/>
            <person name="Uehling J."/>
            <person name="Grigoriev I.V."/>
            <person name="Vagvolgyi C."/>
            <person name="Papp T."/>
            <person name="Martin F.M."/>
            <person name="Miettinen O."/>
            <person name="Hibbett D.S."/>
            <person name="Nagy L.G."/>
        </authorList>
    </citation>
    <scope>NUCLEOTIDE SEQUENCE [LARGE SCALE GENOMIC DNA]</scope>
    <source>
        <strain evidence="15 16">CBS 121175</strain>
    </source>
</reference>
<dbReference type="SUPFAM" id="SSF52540">
    <property type="entry name" value="P-loop containing nucleoside triphosphate hydrolases"/>
    <property type="match status" value="2"/>
</dbReference>
<dbReference type="GO" id="GO:0005795">
    <property type="term" value="C:Golgi stack"/>
    <property type="evidence" value="ECO:0007669"/>
    <property type="project" value="TreeGrafter"/>
</dbReference>
<keyword evidence="8 11" id="KW-0653">Protein transport</keyword>
<dbReference type="Gene3D" id="3.40.50.300">
    <property type="entry name" value="P-loop containing nucleotide triphosphate hydrolases"/>
    <property type="match status" value="2"/>
</dbReference>
<evidence type="ECO:0000313" key="16">
    <source>
        <dbReference type="Proteomes" id="UP000307440"/>
    </source>
</evidence>
<dbReference type="FunFam" id="3.40.50.300:FF:000187">
    <property type="entry name" value="Vesicular-fusion ATPase SEC18"/>
    <property type="match status" value="1"/>
</dbReference>
<dbReference type="PANTHER" id="PTHR23078">
    <property type="entry name" value="VESICULAR-FUSION PROTEIN NSF"/>
    <property type="match status" value="1"/>
</dbReference>
<keyword evidence="11" id="KW-0931">ER-Golgi transport</keyword>
<dbReference type="GO" id="GO:0043001">
    <property type="term" value="P:Golgi to plasma membrane protein transport"/>
    <property type="evidence" value="ECO:0007669"/>
    <property type="project" value="TreeGrafter"/>
</dbReference>
<dbReference type="SMART" id="SM00382">
    <property type="entry name" value="AAA"/>
    <property type="match status" value="2"/>
</dbReference>
<comment type="similarity">
    <text evidence="2 11">Belongs to the AAA ATPase family.</text>
</comment>
<evidence type="ECO:0000256" key="7">
    <source>
        <dbReference type="ARBA" id="ARBA00022840"/>
    </source>
</evidence>
<dbReference type="InterPro" id="IPR003338">
    <property type="entry name" value="CDC4_N-term_subdom"/>
</dbReference>
<dbReference type="Gene3D" id="3.10.330.10">
    <property type="match status" value="1"/>
</dbReference>
<dbReference type="GO" id="GO:0005524">
    <property type="term" value="F:ATP binding"/>
    <property type="evidence" value="ECO:0007669"/>
    <property type="project" value="UniProtKB-UniRule"/>
</dbReference>
<evidence type="ECO:0000256" key="8">
    <source>
        <dbReference type="ARBA" id="ARBA00022927"/>
    </source>
</evidence>
<dbReference type="CDD" id="cd00009">
    <property type="entry name" value="AAA"/>
    <property type="match status" value="1"/>
</dbReference>
<dbReference type="InterPro" id="IPR041569">
    <property type="entry name" value="AAA_lid_3"/>
</dbReference>
<dbReference type="InterPro" id="IPR027417">
    <property type="entry name" value="P-loop_NTPase"/>
</dbReference>
<sequence length="832" mass="90698">MSFFGGRSSGNSNNYQQVPPGGRPDPYSGSPRPVQRVPPPSQYSSSASGYNDPSSALFEKRASPYPGAGPVPGRVPGPQQRNNGRFDIVSSPSDGLALTNCLVVHPADFREGQHVIINGAFGLTTRHDNTGKLQPGSIGASAMQRQWIGLSLSGDQATVEALPPPPHPAAPSFLQSIDIEIGFLKRGFELDQQFDSDEIARNFLKAFSGILMSSDEIMVFEFRGYNMKAIVKGVSLLDLADEQRRGVPASQQPPAYHYSMGILMEKTDVTFLKAPDSAIKLKSSAKKAPPNAIIAPNFKFQDMGIGGLDAEFGDIFRRAFASRVFPPGLVEKLGIQHVKGIILHGPPGTGKTLIARQIGKMLNAREPKIVNGPEVLSKYVGASEENIRKLFADAEKEYKEKGDESGLHIIIFDELDAIFKQRGSRNDGTGVGDTVVNQLLSKMDGVDQLNNILIIGMTNRLDMIDEALLRPGRLEVHMEISLPDEHGRHQILAIHTAKMMQNGVMDEDVDLLELASLTKNFSGAEISGLIKSATSFAFNRHVKVGTMAGISDDVENLRVNRQDFMMALNEVQPAFGVSEEELEQVIQNGIIHYNASVEELLTTGKLFVEQVRTSTRTPLVSILLHGPPGSGKTALGASIAQASEFPFIKLISPDFMLGFTENQKISAITKVFTDSYKSPLSLVVVDNIERLIDWTPMGARFSNAVLQTLLVLFRRRPPKGRRLLIIATSSMRPILTDLGLSETFDSELRVPPIADLKSLEHVLVEVELFRSDNERRRAIGMLEQAGFAGSGSGLDAKLQIGIKKLLSTVEMARQEPDNVAERLTSALMGLGM</sequence>
<evidence type="ECO:0000313" key="15">
    <source>
        <dbReference type="EMBL" id="TFK25941.1"/>
    </source>
</evidence>
<dbReference type="GO" id="GO:0035494">
    <property type="term" value="P:SNARE complex disassembly"/>
    <property type="evidence" value="ECO:0007669"/>
    <property type="project" value="InterPro"/>
</dbReference>
<feature type="compositionally biased region" description="Low complexity" evidence="12">
    <location>
        <begin position="1"/>
        <end position="14"/>
    </location>
</feature>
<dbReference type="FunFam" id="1.10.8.60:FF:000026">
    <property type="entry name" value="vesicle-fusing ATPase isoform X1"/>
    <property type="match status" value="1"/>
</dbReference>
<evidence type="ECO:0000256" key="9">
    <source>
        <dbReference type="ARBA" id="ARBA00056429"/>
    </source>
</evidence>
<feature type="domain" description="AAA+ ATPase" evidence="13">
    <location>
        <begin position="337"/>
        <end position="484"/>
    </location>
</feature>
<evidence type="ECO:0000256" key="12">
    <source>
        <dbReference type="SAM" id="MobiDB-lite"/>
    </source>
</evidence>
<dbReference type="FunFam" id="3.40.50.300:FF:000166">
    <property type="entry name" value="vesicle-fusing ATPase isoform X1"/>
    <property type="match status" value="1"/>
</dbReference>
<dbReference type="InterPro" id="IPR003960">
    <property type="entry name" value="ATPase_AAA_CS"/>
</dbReference>
<dbReference type="InterPro" id="IPR029067">
    <property type="entry name" value="CDC48_domain_2-like_sf"/>
</dbReference>
<feature type="domain" description="CDC48 N-terminal subdomain" evidence="14">
    <location>
        <begin position="85"/>
        <end position="165"/>
    </location>
</feature>
<keyword evidence="3 11" id="KW-0813">Transport</keyword>
<dbReference type="SUPFAM" id="SSF50692">
    <property type="entry name" value="ADC-like"/>
    <property type="match status" value="1"/>
</dbReference>
<evidence type="ECO:0000256" key="11">
    <source>
        <dbReference type="RuleBase" id="RU367045"/>
    </source>
</evidence>
<evidence type="ECO:0000256" key="2">
    <source>
        <dbReference type="ARBA" id="ARBA00006914"/>
    </source>
</evidence>
<name>A0A5C3KZ71_COPMA</name>
<dbReference type="PROSITE" id="PS00674">
    <property type="entry name" value="AAA"/>
    <property type="match status" value="1"/>
</dbReference>
<gene>
    <name evidence="15" type="ORF">FA15DRAFT_667933</name>
</gene>
<dbReference type="InterPro" id="IPR003959">
    <property type="entry name" value="ATPase_AAA_core"/>
</dbReference>